<evidence type="ECO:0000313" key="3">
    <source>
        <dbReference type="Proteomes" id="UP000250140"/>
    </source>
</evidence>
<proteinExistence type="predicted"/>
<name>A0A8E2JTS5_9PEZI</name>
<gene>
    <name evidence="2" type="ORF">AOQ84DRAFT_439094</name>
</gene>
<dbReference type="Gene3D" id="3.40.50.2300">
    <property type="match status" value="1"/>
</dbReference>
<dbReference type="Proteomes" id="UP000250140">
    <property type="component" value="Unassembled WGS sequence"/>
</dbReference>
<keyword evidence="3" id="KW-1185">Reference proteome</keyword>
<dbReference type="AlphaFoldDB" id="A0A8E2JTS5"/>
<dbReference type="OrthoDB" id="3945152at2759"/>
<dbReference type="EMBL" id="KV749472">
    <property type="protein sequence ID" value="OCL09299.1"/>
    <property type="molecule type" value="Genomic_DNA"/>
</dbReference>
<feature type="region of interest" description="Disordered" evidence="1">
    <location>
        <begin position="1"/>
        <end position="38"/>
    </location>
</feature>
<organism evidence="2 3">
    <name type="scientific">Glonium stellatum</name>
    <dbReference type="NCBI Taxonomy" id="574774"/>
    <lineage>
        <taxon>Eukaryota</taxon>
        <taxon>Fungi</taxon>
        <taxon>Dikarya</taxon>
        <taxon>Ascomycota</taxon>
        <taxon>Pezizomycotina</taxon>
        <taxon>Dothideomycetes</taxon>
        <taxon>Pleosporomycetidae</taxon>
        <taxon>Gloniales</taxon>
        <taxon>Gloniaceae</taxon>
        <taxon>Glonium</taxon>
    </lineage>
</organism>
<reference evidence="2 3" key="1">
    <citation type="journal article" date="2016" name="Nat. Commun.">
        <title>Ectomycorrhizal ecology is imprinted in the genome of the dominant symbiotic fungus Cenococcum geophilum.</title>
        <authorList>
            <consortium name="DOE Joint Genome Institute"/>
            <person name="Peter M."/>
            <person name="Kohler A."/>
            <person name="Ohm R.A."/>
            <person name="Kuo A."/>
            <person name="Krutzmann J."/>
            <person name="Morin E."/>
            <person name="Arend M."/>
            <person name="Barry K.W."/>
            <person name="Binder M."/>
            <person name="Choi C."/>
            <person name="Clum A."/>
            <person name="Copeland A."/>
            <person name="Grisel N."/>
            <person name="Haridas S."/>
            <person name="Kipfer T."/>
            <person name="LaButti K."/>
            <person name="Lindquist E."/>
            <person name="Lipzen A."/>
            <person name="Maire R."/>
            <person name="Meier B."/>
            <person name="Mihaltcheva S."/>
            <person name="Molinier V."/>
            <person name="Murat C."/>
            <person name="Poggeler S."/>
            <person name="Quandt C.A."/>
            <person name="Sperisen C."/>
            <person name="Tritt A."/>
            <person name="Tisserant E."/>
            <person name="Crous P.W."/>
            <person name="Henrissat B."/>
            <person name="Nehls U."/>
            <person name="Egli S."/>
            <person name="Spatafora J.W."/>
            <person name="Grigoriev I.V."/>
            <person name="Martin F.M."/>
        </authorList>
    </citation>
    <scope>NUCLEOTIDE SEQUENCE [LARGE SCALE GENOMIC DNA]</scope>
    <source>
        <strain evidence="2 3">CBS 207.34</strain>
    </source>
</reference>
<dbReference type="SUPFAM" id="SSF52788">
    <property type="entry name" value="Phosphotyrosine protein phosphatases I"/>
    <property type="match status" value="1"/>
</dbReference>
<dbReference type="InterPro" id="IPR036196">
    <property type="entry name" value="Ptyr_pPase_sf"/>
</dbReference>
<evidence type="ECO:0000256" key="1">
    <source>
        <dbReference type="SAM" id="MobiDB-lite"/>
    </source>
</evidence>
<protein>
    <submittedName>
        <fullName evidence="2">Uncharacterized protein</fullName>
    </submittedName>
</protein>
<evidence type="ECO:0000313" key="2">
    <source>
        <dbReference type="EMBL" id="OCL09299.1"/>
    </source>
</evidence>
<accession>A0A8E2JTS5</accession>
<sequence>MPYATLTMYRTAEPQTQPCAPPPPKRPTKRATNEFPDPKPISLLFVDTNNQTRSIIAHATAELLRLQTLNSGRANLFTRLDSAGLNVNPKTYRAKLAALRALFPPARASPEEQDVLGRMQGRESRGVETADFTRYGFVLAFDRDDVAVLGRLREQERARDPEGGEARIVLLGDGSGVESPRSVMERAEKRGGKVEAEEAYAVVVKQVWVAVERFLERECAWQRPERTIDDRMMPLRSRQFMGLRFGVPDIKVKHMKETGDWKIAIDEAAVEGAENVVTVTAAKDKLDEALYYAEKVLKKIY</sequence>